<sequence length="562" mass="62436">MLCVANGAMAQSVEDGLKDLYYGKYQTAKQNLEKAIAAKPTDDRAYYYLGIAELGLENKDGAAAAFTKGLTAVPNSPLLTAGMGRIDLLNGKASDAKQKFEAASTATEGRNGDVARAIADASSEIQGGDRGYALTVMETLLNNEGRKKRHQYEATAADYIELGDAYRFLGGENGGKAITAYERALELDANNAEAVMKQGLVNYNARLLQQAVTDWTKATNMDANYAPAYFELYQFYITQKKEQFSLPNAAKYLQKYVEVGDPSDKTKNEYYLAAIAFYQKDYDAAISKAKALLATANEAYKGKLTLLAADAHLQKGDSLAAKALMDERVKAVGEDKLDALDFKLLSAIYSKLKHADSATNASYETLAGTYLEKYAEADTAKDAEKYRSVAEAFKEMRNYAKTAEWYGKTLQFKDNPRAIEDHFFKGVYEYYAGQYGMADTTWTEFSVKYPEQANGYYWRGMSNFALDQQAKEGKAKEPFEKYLSMVKPEDEAKSKRFLTNVYTYMMLYYYNLDDKTNMQPFMDKLTAIDPANETVRQVKEYFESVEKAASSNTAQAAAGAGK</sequence>
<gene>
    <name evidence="3" type="ORF">CCY01nite_21850</name>
</gene>
<evidence type="ECO:0000256" key="2">
    <source>
        <dbReference type="ARBA" id="ARBA00022803"/>
    </source>
</evidence>
<evidence type="ECO:0000313" key="3">
    <source>
        <dbReference type="EMBL" id="GEP95925.1"/>
    </source>
</evidence>
<accession>A0A512RJS3</accession>
<organism evidence="3 4">
    <name type="scientific">Chitinophaga cymbidii</name>
    <dbReference type="NCBI Taxonomy" id="1096750"/>
    <lineage>
        <taxon>Bacteria</taxon>
        <taxon>Pseudomonadati</taxon>
        <taxon>Bacteroidota</taxon>
        <taxon>Chitinophagia</taxon>
        <taxon>Chitinophagales</taxon>
        <taxon>Chitinophagaceae</taxon>
        <taxon>Chitinophaga</taxon>
    </lineage>
</organism>
<dbReference type="GO" id="GO:0046813">
    <property type="term" value="P:receptor-mediated virion attachment to host cell"/>
    <property type="evidence" value="ECO:0007669"/>
    <property type="project" value="TreeGrafter"/>
</dbReference>
<reference evidence="3 4" key="1">
    <citation type="submission" date="2019-07" db="EMBL/GenBank/DDBJ databases">
        <title>Whole genome shotgun sequence of Chitinophaga cymbidii NBRC 109752.</title>
        <authorList>
            <person name="Hosoyama A."/>
            <person name="Uohara A."/>
            <person name="Ohji S."/>
            <person name="Ichikawa N."/>
        </authorList>
    </citation>
    <scope>NUCLEOTIDE SEQUENCE [LARGE SCALE GENOMIC DNA]</scope>
    <source>
        <strain evidence="3 4">NBRC 109752</strain>
    </source>
</reference>
<dbReference type="PANTHER" id="PTHR44858:SF1">
    <property type="entry name" value="UDP-N-ACETYLGLUCOSAMINE--PEPTIDE N-ACETYLGLUCOSAMINYLTRANSFERASE SPINDLY-RELATED"/>
    <property type="match status" value="1"/>
</dbReference>
<dbReference type="InterPro" id="IPR011990">
    <property type="entry name" value="TPR-like_helical_dom_sf"/>
</dbReference>
<dbReference type="Gene3D" id="1.25.40.10">
    <property type="entry name" value="Tetratricopeptide repeat domain"/>
    <property type="match status" value="3"/>
</dbReference>
<evidence type="ECO:0000256" key="1">
    <source>
        <dbReference type="ARBA" id="ARBA00022737"/>
    </source>
</evidence>
<protein>
    <submittedName>
        <fullName evidence="3">Uncharacterized protein</fullName>
    </submittedName>
</protein>
<dbReference type="Proteomes" id="UP000321436">
    <property type="component" value="Unassembled WGS sequence"/>
</dbReference>
<dbReference type="SMART" id="SM00028">
    <property type="entry name" value="TPR"/>
    <property type="match status" value="4"/>
</dbReference>
<dbReference type="SUPFAM" id="SSF48452">
    <property type="entry name" value="TPR-like"/>
    <property type="match status" value="3"/>
</dbReference>
<evidence type="ECO:0000313" key="4">
    <source>
        <dbReference type="Proteomes" id="UP000321436"/>
    </source>
</evidence>
<dbReference type="Pfam" id="PF13432">
    <property type="entry name" value="TPR_16"/>
    <property type="match status" value="2"/>
</dbReference>
<keyword evidence="1" id="KW-0677">Repeat</keyword>
<keyword evidence="2" id="KW-0802">TPR repeat</keyword>
<dbReference type="InterPro" id="IPR050498">
    <property type="entry name" value="Ycf3"/>
</dbReference>
<proteinExistence type="predicted"/>
<dbReference type="EMBL" id="BKAU01000002">
    <property type="protein sequence ID" value="GEP95925.1"/>
    <property type="molecule type" value="Genomic_DNA"/>
</dbReference>
<dbReference type="GO" id="GO:0009279">
    <property type="term" value="C:cell outer membrane"/>
    <property type="evidence" value="ECO:0007669"/>
    <property type="project" value="TreeGrafter"/>
</dbReference>
<dbReference type="PANTHER" id="PTHR44858">
    <property type="entry name" value="TETRATRICOPEPTIDE REPEAT PROTEIN 6"/>
    <property type="match status" value="1"/>
</dbReference>
<dbReference type="AlphaFoldDB" id="A0A512RJS3"/>
<dbReference type="InterPro" id="IPR019734">
    <property type="entry name" value="TPR_rpt"/>
</dbReference>
<comment type="caution">
    <text evidence="3">The sequence shown here is derived from an EMBL/GenBank/DDBJ whole genome shotgun (WGS) entry which is preliminary data.</text>
</comment>
<keyword evidence="4" id="KW-1185">Reference proteome</keyword>
<name>A0A512RJS3_9BACT</name>